<evidence type="ECO:0000313" key="3">
    <source>
        <dbReference type="EMBL" id="KIK51242.1"/>
    </source>
</evidence>
<dbReference type="EMBL" id="KN834868">
    <property type="protein sequence ID" value="KIK51242.1"/>
    <property type="molecule type" value="Genomic_DNA"/>
</dbReference>
<dbReference type="Proteomes" id="UP000053593">
    <property type="component" value="Unassembled WGS sequence"/>
</dbReference>
<feature type="compositionally biased region" description="Acidic residues" evidence="1">
    <location>
        <begin position="201"/>
        <end position="211"/>
    </location>
</feature>
<evidence type="ECO:0000256" key="1">
    <source>
        <dbReference type="SAM" id="MobiDB-lite"/>
    </source>
</evidence>
<proteinExistence type="predicted"/>
<organism evidence="3 4">
    <name type="scientific">Collybiopsis luxurians FD-317 M1</name>
    <dbReference type="NCBI Taxonomy" id="944289"/>
    <lineage>
        <taxon>Eukaryota</taxon>
        <taxon>Fungi</taxon>
        <taxon>Dikarya</taxon>
        <taxon>Basidiomycota</taxon>
        <taxon>Agaricomycotina</taxon>
        <taxon>Agaricomycetes</taxon>
        <taxon>Agaricomycetidae</taxon>
        <taxon>Agaricales</taxon>
        <taxon>Marasmiineae</taxon>
        <taxon>Omphalotaceae</taxon>
        <taxon>Collybiopsis</taxon>
        <taxon>Collybiopsis luxurians</taxon>
    </lineage>
</organism>
<dbReference type="OrthoDB" id="3056889at2759"/>
<dbReference type="InterPro" id="IPR045341">
    <property type="entry name" value="DUF6532"/>
</dbReference>
<dbReference type="Pfam" id="PF20149">
    <property type="entry name" value="DUF6532"/>
    <property type="match status" value="1"/>
</dbReference>
<sequence length="219" mass="24264">MNYGIAAVHLDFAKEACIRTARYFRIPGTHSPEQVSSISTWLLKGYQYHHSEVDLEARTASNVPFKSPLLGLLLRGYFIEGGPKQDEILIESLKREKCIPLPLIAMTATLIGHSILQYSSGYKIENDLLAGNLAGHYRWITLSLSQLEEMTPAYFDHLQRFLYSEMMSSGPEVIPPQVYDYDALTKLVSNGTAQPDPAAGNDEDDVPDGDGQDLATASQ</sequence>
<dbReference type="AlphaFoldDB" id="A0A0D0C0T0"/>
<name>A0A0D0C0T0_9AGAR</name>
<dbReference type="HOGENOM" id="CLU_1261635_0_0_1"/>
<reference evidence="3 4" key="1">
    <citation type="submission" date="2014-04" db="EMBL/GenBank/DDBJ databases">
        <title>Evolutionary Origins and Diversification of the Mycorrhizal Mutualists.</title>
        <authorList>
            <consortium name="DOE Joint Genome Institute"/>
            <consortium name="Mycorrhizal Genomics Consortium"/>
            <person name="Kohler A."/>
            <person name="Kuo A."/>
            <person name="Nagy L.G."/>
            <person name="Floudas D."/>
            <person name="Copeland A."/>
            <person name="Barry K.W."/>
            <person name="Cichocki N."/>
            <person name="Veneault-Fourrey C."/>
            <person name="LaButti K."/>
            <person name="Lindquist E.A."/>
            <person name="Lipzen A."/>
            <person name="Lundell T."/>
            <person name="Morin E."/>
            <person name="Murat C."/>
            <person name="Riley R."/>
            <person name="Ohm R."/>
            <person name="Sun H."/>
            <person name="Tunlid A."/>
            <person name="Henrissat B."/>
            <person name="Grigoriev I.V."/>
            <person name="Hibbett D.S."/>
            <person name="Martin F."/>
        </authorList>
    </citation>
    <scope>NUCLEOTIDE SEQUENCE [LARGE SCALE GENOMIC DNA]</scope>
    <source>
        <strain evidence="3 4">FD-317 M1</strain>
    </source>
</reference>
<keyword evidence="4" id="KW-1185">Reference proteome</keyword>
<feature type="domain" description="DUF6532" evidence="2">
    <location>
        <begin position="14"/>
        <end position="145"/>
    </location>
</feature>
<evidence type="ECO:0000313" key="4">
    <source>
        <dbReference type="Proteomes" id="UP000053593"/>
    </source>
</evidence>
<protein>
    <recommendedName>
        <fullName evidence="2">DUF6532 domain-containing protein</fullName>
    </recommendedName>
</protein>
<feature type="region of interest" description="Disordered" evidence="1">
    <location>
        <begin position="190"/>
        <end position="219"/>
    </location>
</feature>
<evidence type="ECO:0000259" key="2">
    <source>
        <dbReference type="Pfam" id="PF20149"/>
    </source>
</evidence>
<accession>A0A0D0C0T0</accession>
<gene>
    <name evidence="3" type="ORF">GYMLUDRAFT_252223</name>
</gene>